<dbReference type="Pfam" id="PF12774">
    <property type="entry name" value="AAA_6"/>
    <property type="match status" value="1"/>
</dbReference>
<evidence type="ECO:0000256" key="2">
    <source>
        <dbReference type="ARBA" id="ARBA00008887"/>
    </source>
</evidence>
<dbReference type="Pfam" id="PF12775">
    <property type="entry name" value="AAA_7"/>
    <property type="match status" value="1"/>
</dbReference>
<dbReference type="FunFam" id="1.20.920.20:FF:000001">
    <property type="entry name" value="dynein heavy chain 2, axonemal"/>
    <property type="match status" value="1"/>
</dbReference>
<dbReference type="InterPro" id="IPR041658">
    <property type="entry name" value="AAA_lid_11"/>
</dbReference>
<keyword evidence="8 13" id="KW-0175">Coiled coil</keyword>
<proteinExistence type="evidence at transcript level"/>
<dbReference type="GO" id="GO:0003341">
    <property type="term" value="P:cilium movement"/>
    <property type="evidence" value="ECO:0007669"/>
    <property type="project" value="UniProtKB-ARBA"/>
</dbReference>
<dbReference type="Pfam" id="PF18199">
    <property type="entry name" value="Dynein_C"/>
    <property type="match status" value="1"/>
</dbReference>
<feature type="domain" description="Dynein heavy chain AAA 5 extension" evidence="20">
    <location>
        <begin position="1716"/>
        <end position="1845"/>
    </location>
</feature>
<dbReference type="InterPro" id="IPR042228">
    <property type="entry name" value="Dynein_linker_3"/>
</dbReference>
<evidence type="ECO:0000256" key="6">
    <source>
        <dbReference type="ARBA" id="ARBA00022840"/>
    </source>
</evidence>
<keyword evidence="12" id="KW-0966">Cell projection</keyword>
<feature type="domain" description="Dynein heavy chain linker" evidence="15">
    <location>
        <begin position="676"/>
        <end position="1077"/>
    </location>
</feature>
<evidence type="ECO:0000256" key="7">
    <source>
        <dbReference type="ARBA" id="ARBA00023017"/>
    </source>
</evidence>
<keyword evidence="5" id="KW-0547">Nucleotide-binding</keyword>
<evidence type="ECO:0000259" key="17">
    <source>
        <dbReference type="Pfam" id="PF12777"/>
    </source>
</evidence>
<dbReference type="Gene3D" id="1.20.140.100">
    <property type="entry name" value="Dynein heavy chain, N-terminal domain 2"/>
    <property type="match status" value="1"/>
</dbReference>
<dbReference type="Pfam" id="PF18198">
    <property type="entry name" value="AAA_lid_11"/>
    <property type="match status" value="1"/>
</dbReference>
<dbReference type="Pfam" id="PF17852">
    <property type="entry name" value="Dynein_AAA_lid"/>
    <property type="match status" value="1"/>
</dbReference>
<feature type="coiled-coil region" evidence="13">
    <location>
        <begin position="2729"/>
        <end position="2794"/>
    </location>
</feature>
<evidence type="ECO:0000256" key="3">
    <source>
        <dbReference type="ARBA" id="ARBA00022490"/>
    </source>
</evidence>
<dbReference type="FunFam" id="1.20.58.1120:FF:000001">
    <property type="entry name" value="dynein heavy chain 2, axonemal"/>
    <property type="match status" value="1"/>
</dbReference>
<dbReference type="FunFam" id="1.20.920.30:FF:000002">
    <property type="entry name" value="Dynein axonemal heavy chain 3"/>
    <property type="match status" value="1"/>
</dbReference>
<dbReference type="InterPro" id="IPR024743">
    <property type="entry name" value="Dynein_HC_stalk"/>
</dbReference>
<dbReference type="PANTHER" id="PTHR22878">
    <property type="entry name" value="DYNEIN HEAVY CHAIN 6, AXONEMAL-LIKE-RELATED"/>
    <property type="match status" value="1"/>
</dbReference>
<dbReference type="GO" id="GO:0008569">
    <property type="term" value="F:minus-end-directed microtubule motor activity"/>
    <property type="evidence" value="ECO:0007669"/>
    <property type="project" value="InterPro"/>
</dbReference>
<dbReference type="Gene3D" id="3.20.180.20">
    <property type="entry name" value="Dynein heavy chain, N-terminal domain 2"/>
    <property type="match status" value="1"/>
</dbReference>
<keyword evidence="4" id="KW-0493">Microtubule</keyword>
<dbReference type="Gene3D" id="1.10.287.2620">
    <property type="match status" value="1"/>
</dbReference>
<dbReference type="GO" id="GO:0005524">
    <property type="term" value="F:ATP binding"/>
    <property type="evidence" value="ECO:0007669"/>
    <property type="project" value="UniProtKB-KW"/>
</dbReference>
<name>A0A2Z4NAK9_9CILI</name>
<dbReference type="GO" id="GO:0030286">
    <property type="term" value="C:dynein complex"/>
    <property type="evidence" value="ECO:0007669"/>
    <property type="project" value="UniProtKB-KW"/>
</dbReference>
<dbReference type="PANTHER" id="PTHR22878:SF68">
    <property type="entry name" value="DYNEIN HEAVY CHAIN 6, AXONEMAL-LIKE"/>
    <property type="match status" value="1"/>
</dbReference>
<dbReference type="FunFam" id="1.10.8.720:FF:000001">
    <property type="entry name" value="dynein heavy chain 7, axonemal"/>
    <property type="match status" value="1"/>
</dbReference>
<evidence type="ECO:0000259" key="14">
    <source>
        <dbReference type="Pfam" id="PF03028"/>
    </source>
</evidence>
<accession>A0A2Z4NAK9</accession>
<feature type="domain" description="Dynein heavy chain hydrolytic ATP-binding dynein motor region" evidence="16">
    <location>
        <begin position="1214"/>
        <end position="1549"/>
    </location>
</feature>
<dbReference type="Pfam" id="PF08393">
    <property type="entry name" value="DHC_N2"/>
    <property type="match status" value="1"/>
</dbReference>
<reference evidence="24" key="1">
    <citation type="submission" date="2018-05" db="EMBL/GenBank/DDBJ databases">
        <authorList>
            <person name="Lanie J.A."/>
            <person name="Ng W.-L."/>
            <person name="Kazmierczak K.M."/>
            <person name="Andrzejewski T.M."/>
            <person name="Davidsen T.M."/>
            <person name="Wayne K.J."/>
            <person name="Tettelin H."/>
            <person name="Glass J.I."/>
            <person name="Rusch D."/>
            <person name="Podicherti R."/>
            <person name="Tsui H.-C.T."/>
            <person name="Winkler M.E."/>
        </authorList>
    </citation>
    <scope>NUCLEOTIDE SEQUENCE</scope>
</reference>
<evidence type="ECO:0000259" key="18">
    <source>
        <dbReference type="Pfam" id="PF12780"/>
    </source>
</evidence>
<dbReference type="FunFam" id="3.20.180.20:FF:000003">
    <property type="entry name" value="Dynein heavy chain 12, axonemal"/>
    <property type="match status" value="1"/>
</dbReference>
<comment type="subcellular location">
    <subcellularLocation>
        <location evidence="1">Cytoplasm</location>
        <location evidence="1">Cytoskeleton</location>
        <location evidence="1">Cilium axoneme</location>
    </subcellularLocation>
</comment>
<dbReference type="InterPro" id="IPR026983">
    <property type="entry name" value="DHC"/>
</dbReference>
<feature type="domain" description="Dynein heavy chain AAA module D4" evidence="18">
    <location>
        <begin position="2213"/>
        <end position="2475"/>
    </location>
</feature>
<dbReference type="InterPro" id="IPR004273">
    <property type="entry name" value="Dynein_heavy_D6_P-loop"/>
</dbReference>
<dbReference type="InterPro" id="IPR041228">
    <property type="entry name" value="Dynein_C"/>
</dbReference>
<protein>
    <submittedName>
        <fullName evidence="24">Dynein heavy chain 1</fullName>
    </submittedName>
</protein>
<dbReference type="InterPro" id="IPR027417">
    <property type="entry name" value="P-loop_NTPase"/>
</dbReference>
<dbReference type="FunFam" id="3.40.50.300:FF:001145">
    <property type="entry name" value="Putative dynein heavy chain"/>
    <property type="match status" value="1"/>
</dbReference>
<evidence type="ECO:0000256" key="4">
    <source>
        <dbReference type="ARBA" id="ARBA00022701"/>
    </source>
</evidence>
<evidence type="ECO:0000259" key="22">
    <source>
        <dbReference type="Pfam" id="PF18199"/>
    </source>
</evidence>
<evidence type="ECO:0000256" key="12">
    <source>
        <dbReference type="ARBA" id="ARBA00023273"/>
    </source>
</evidence>
<dbReference type="Gene3D" id="1.10.472.130">
    <property type="match status" value="1"/>
</dbReference>
<keyword evidence="10" id="KW-0505">Motor protein</keyword>
<dbReference type="EMBL" id="MH412660">
    <property type="protein sequence ID" value="AWX67868.1"/>
    <property type="molecule type" value="mRNA"/>
</dbReference>
<comment type="similarity">
    <text evidence="2">Belongs to the dynein heavy chain family.</text>
</comment>
<dbReference type="Pfam" id="PF12781">
    <property type="entry name" value="AAA_9"/>
    <property type="match status" value="1"/>
</dbReference>
<dbReference type="GO" id="GO:0045505">
    <property type="term" value="F:dynein intermediate chain binding"/>
    <property type="evidence" value="ECO:0007669"/>
    <property type="project" value="InterPro"/>
</dbReference>
<evidence type="ECO:0000313" key="24">
    <source>
        <dbReference type="EMBL" id="AWX67868.1"/>
    </source>
</evidence>
<dbReference type="InterPro" id="IPR024317">
    <property type="entry name" value="Dynein_heavy_chain_D4_dom"/>
</dbReference>
<keyword evidence="3" id="KW-0963">Cytoplasm</keyword>
<dbReference type="FunFam" id="3.40.50.300:FF:000353">
    <property type="entry name" value="Dynein axonemal heavy chain 1"/>
    <property type="match status" value="1"/>
</dbReference>
<dbReference type="Gene3D" id="1.10.8.1220">
    <property type="match status" value="1"/>
</dbReference>
<dbReference type="FunFam" id="3.40.50.300:FF:000063">
    <property type="entry name" value="dynein heavy chain 6, axonemal"/>
    <property type="match status" value="1"/>
</dbReference>
<dbReference type="GO" id="GO:0005930">
    <property type="term" value="C:axoneme"/>
    <property type="evidence" value="ECO:0007669"/>
    <property type="project" value="UniProtKB-SubCell"/>
</dbReference>
<dbReference type="InterPro" id="IPR054354">
    <property type="entry name" value="DYNC2H1-like_lid"/>
</dbReference>
<dbReference type="Pfam" id="PF22597">
    <property type="entry name" value="DYN_lid"/>
    <property type="match status" value="1"/>
</dbReference>
<dbReference type="Gene3D" id="1.10.8.720">
    <property type="entry name" value="Region D6 of dynein motor"/>
    <property type="match status" value="1"/>
</dbReference>
<dbReference type="Gene3D" id="1.20.1270.280">
    <property type="match status" value="1"/>
</dbReference>
<dbReference type="FunFam" id="3.40.50.300:FF:002141">
    <property type="entry name" value="Dynein heavy chain"/>
    <property type="match status" value="1"/>
</dbReference>
<feature type="domain" description="Dynein heavy chain AAA lid" evidence="21">
    <location>
        <begin position="3503"/>
        <end position="3641"/>
    </location>
</feature>
<feature type="domain" description="Dynein heavy chain C-terminal" evidence="22">
    <location>
        <begin position="3647"/>
        <end position="3950"/>
    </location>
</feature>
<evidence type="ECO:0000256" key="10">
    <source>
        <dbReference type="ARBA" id="ARBA00023175"/>
    </source>
</evidence>
<evidence type="ECO:0000256" key="13">
    <source>
        <dbReference type="SAM" id="Coils"/>
    </source>
</evidence>
<evidence type="ECO:0000256" key="5">
    <source>
        <dbReference type="ARBA" id="ARBA00022741"/>
    </source>
</evidence>
<dbReference type="FunFam" id="3.10.490.20:FF:000001">
    <property type="entry name" value="dynein heavy chain 7, axonemal"/>
    <property type="match status" value="1"/>
</dbReference>
<evidence type="ECO:0000259" key="19">
    <source>
        <dbReference type="Pfam" id="PF12781"/>
    </source>
</evidence>
<dbReference type="Gene3D" id="1.10.8.710">
    <property type="match status" value="1"/>
</dbReference>
<dbReference type="Gene3D" id="3.40.50.300">
    <property type="entry name" value="P-loop containing nucleotide triphosphate hydrolases"/>
    <property type="match status" value="5"/>
</dbReference>
<dbReference type="GO" id="GO:0005874">
    <property type="term" value="C:microtubule"/>
    <property type="evidence" value="ECO:0007669"/>
    <property type="project" value="UniProtKB-KW"/>
</dbReference>
<dbReference type="Pfam" id="PF03028">
    <property type="entry name" value="Dynein_heavy"/>
    <property type="match status" value="1"/>
</dbReference>
<dbReference type="InterPro" id="IPR043160">
    <property type="entry name" value="Dynein_C_barrel"/>
</dbReference>
<dbReference type="FunFam" id="3.40.50.300:FF:000362">
    <property type="entry name" value="Dynein, axonemal, heavy chain 6"/>
    <property type="match status" value="1"/>
</dbReference>
<dbReference type="InterPro" id="IPR042222">
    <property type="entry name" value="Dynein_2_N"/>
</dbReference>
<feature type="coiled-coil region" evidence="13">
    <location>
        <begin position="2480"/>
        <end position="2595"/>
    </location>
</feature>
<dbReference type="InterPro" id="IPR043157">
    <property type="entry name" value="Dynein_AAA1S"/>
</dbReference>
<dbReference type="FunFam" id="1.20.140.100:FF:000004">
    <property type="entry name" value="Dynein axonemal heavy chain 6"/>
    <property type="match status" value="1"/>
</dbReference>
<dbReference type="FunFam" id="1.10.8.710:FF:000004">
    <property type="entry name" value="Dynein axonemal heavy chain 6"/>
    <property type="match status" value="1"/>
</dbReference>
<evidence type="ECO:0000259" key="20">
    <source>
        <dbReference type="Pfam" id="PF17852"/>
    </source>
</evidence>
<feature type="domain" description="Dynein 2 heavy chain 1 cytoplasmic ATPase lid" evidence="23">
    <location>
        <begin position="2053"/>
        <end position="2135"/>
    </location>
</feature>
<dbReference type="Pfam" id="PF12780">
    <property type="entry name" value="AAA_8"/>
    <property type="match status" value="1"/>
</dbReference>
<feature type="coiled-coil region" evidence="13">
    <location>
        <begin position="580"/>
        <end position="607"/>
    </location>
</feature>
<keyword evidence="6" id="KW-0067">ATP-binding</keyword>
<feature type="domain" description="Dynein heavy chain region D6 P-loop" evidence="14">
    <location>
        <begin position="3360"/>
        <end position="3471"/>
    </location>
</feature>
<dbReference type="Pfam" id="PF12777">
    <property type="entry name" value="MT"/>
    <property type="match status" value="1"/>
</dbReference>
<keyword evidence="9" id="KW-0969">Cilium</keyword>
<organism evidence="24">
    <name type="scientific">Philasterides dicentrarchi</name>
    <dbReference type="NCBI Taxonomy" id="282688"/>
    <lineage>
        <taxon>Eukaryota</taxon>
        <taxon>Sar</taxon>
        <taxon>Alveolata</taxon>
        <taxon>Ciliophora</taxon>
        <taxon>Intramacronucleata</taxon>
        <taxon>Oligohymenophorea</taxon>
        <taxon>Scuticociliatia</taxon>
        <taxon>Philasterida</taxon>
        <taxon>Philasteridae</taxon>
        <taxon>Philasterides</taxon>
    </lineage>
</organism>
<dbReference type="GO" id="GO:0051959">
    <property type="term" value="F:dynein light intermediate chain binding"/>
    <property type="evidence" value="ECO:0007669"/>
    <property type="project" value="InterPro"/>
</dbReference>
<dbReference type="InterPro" id="IPR013602">
    <property type="entry name" value="Dynein_heavy_linker"/>
</dbReference>
<evidence type="ECO:0000259" key="23">
    <source>
        <dbReference type="Pfam" id="PF22597"/>
    </source>
</evidence>
<feature type="domain" description="Dynein heavy chain ATP-binding dynein motor region" evidence="19">
    <location>
        <begin position="2877"/>
        <end position="3102"/>
    </location>
</feature>
<evidence type="ECO:0000256" key="11">
    <source>
        <dbReference type="ARBA" id="ARBA00023212"/>
    </source>
</evidence>
<dbReference type="FunFam" id="1.20.1270.280:FF:000001">
    <property type="entry name" value="dynein heavy chain 7, axonemal"/>
    <property type="match status" value="1"/>
</dbReference>
<sequence length="3954" mass="458521">MPLEDLSSLDQEQKKRIENLAKSSPNLEQVANEKLGNLITEVDHDYNRTMNKIIFDEYLENTRQGDDMYPHHLKLPPKPKEKEVPYLGAMELERNKGVKEMYMHNHKEIYYNDAKDFTETFKHFCFASLYIKEEVIKALQDIRIECNKVRDMKVFDMNLQEAMHLDQFKSIQEHATSLLTYHLKGSWVDGMVKIIKTQFQDVGKGWFNMKETSKITYDFGKLKRFLILVRLMMQDTLTHIVQVNYHEYEKYMLSFVPDQVKVISSNQVVNVFNENEKNKREGGKVKEQQPLFQIDLWKTPDESAFIYTTKNPNVFVQVVLQAFDKALEQMAKVPDLEPKILSDLYKSKSVDTPIKCPMKPREEPIIPNPNDLPRKYPDENKWIWDMYENLKKQFERAIAPLNDYLKSYDPYLKIMKNNADDYARALEMREEPADIEEISNEIRAVQRQKDQLKNNIPEVIIVSCFEIHSKLLLIDLEEKLEELSNKLKMLIAKRCREATTSIFNSFSQIRKRIEEEPQDIEQLTDLREYMNNMPLEIEKLKVDMDKCFDIYTILEDFNHRFSTEEMNKRWQIFGSPKEIYELIEERQKQLEKAKKNMQGKMVEEQEQFKEQVETLKMTIDSFHDYSDISTHEETAKTVQDINNSLTKYQELSKIFNSREALFETDEPTDYNKIPSMVREFMPYSHLWTAVHGWKTGIDQWMEDEWNTIDAIKCQTFCDDSSKSLAGVIRFMKERGKGNIQQIADQVKKEIDEFRPKIPLLVALRNRGMTDRHWKAISEKCGKVIKYKDPEFTFKKVLDLNLMDHIEFCMEQGEKAGKEITIENKLDEMSSKWEEIHFEFKFQEKQQIYIIRGFDDITQILDEDIVSTQAMLFSPFKKPFEERIIKWDATLKNISDILEEWAKLQANWLYLQPIFDSKDIAKQLPNESKKFQTINSMWGSTMSGALAIKRVIQVCNDDGLCERLKDANVTLDLIQKELNKYLESKKEKFARFYFLSNDELLEILSQTKEPTAVQPHLKKVFENIHRIKFDDNKKIHSMYSGENEEVKFVKFIDPVKKNVEDWMGELENMMKKSVRSAVLKSVEDYSTVPRKEWVLSHPGQCVLNGSQVHWTSEVEAAIRRDKEDFGVEQYFQKLQVQLNDLVELVVQPLTKQQQVTINALIVIDVHAKDVTERLLKEKVNDVHAFEWISQLRYQVISDIKQDELYAKMVTTVFPYGYEYLGNTLRLVITPLTDKCYMTLMSALKLNYGGAPAGPAGTGKTESTKDLAKALAKQCVVFNCSDQMDYIMVGQFFKGLASAGAWCCFDEFNRINIEVLSVIAQMLRELYDEKSKSEGIDVTQRTPIQFQDSIIKVNPTFSVFITMNPGYAGRTELPDNLKALFRGVAMMVPDYAMIGEIMLYSFGFKTGRSLALKMVVTFKLASEQLSSQSHYDYGMRAVRSVINAAGLLKQDPKNAEMQEDQLLLRALRDVNVPKFLRDDIPLFENIITDLFPTTKRPSYEYGNLESEIDVQAKFLNVQPVKVFKDKVKQLYDTIQVRHGLMIVGPTGGGKTKNYQVLQRAMTQLKKKNNEFFEVHTHVLNPKSITMGQLYGEFTLSTHEWIDGIVAYLIRETVKDLSDRKHWVVFDGPVDAIWIESMNTVLDDNKKLCLNSGQILTLTPHMTMMFEVEDLEVASPATVSRCGMVYMEPVSLGLQPLIDSWCDRVPKNIMDFEDMEEKLRSYFAKYVEPLLTFLYSNCKEVIQSMKHNLLVSCTKIIDCFFQPYQENDYKKVPKEELETLNEMVESLFIFAFTWSFLCTVDNNGRLKLDKWMKEMTNGVEGRMPDQEGFSIYDFFYDVKEQEWKQWSELYKNFELQGKLYYHEIVVPTNDSTRNIFLKKLLLTQQYHVMCPGTTGTGKSQNCYRLLAQELGEDYQYIALTFSAQTGANQTQDTIDSKLEKRRKGIFGPPIGKRCVIFVDDLNMPKKEQYGAQPPIELLRQFLDHNGWYNRRELQFMTIQDVIILTAMGPPGGGRSAITNRITRHFNVIAYPDLDKETIRQIFTTMVSFFYRRTNEDTKMQIPNIINSVLDIYYKVKEELLPTPSKSHYTFNMRDVYRVCQGLCSSDTKLVNDSKTLCKLWYNENMRVYHDRLTTEEDRTMFKNLLYPNFEKFSNQTKETVMDIDRIIFADFLSGKDAGQKIYSPVPDLDEYINLLDAFQDDYNNDTQFSGGQKKQMKLVMFLDACEHIARIARIIRQPQGNALLFGVGGSGRQSLSKIATFLNNYKLFQIEVIKNYRIKPQWKDDCKKVLMLAGVENKPVTFLFVDTQIIDEQMLEDINSILNSGDVTGIYQEKDFEDIQNACKTECIQAGLQPNKMNLFTQYLKRVKKNIHIVLAMSPIGEAFQTRLRMFPSLVNCCTIDWFTEWPEEALQGVGRGQLIDYEEDLKIQGQIDKLVDMFKFSHKLVEKKSVQYLIELRRHNYVTPTSYLELLQLFKTILAQKNKENEQKIARLSNGLQKLMEANKAVGEMEIVLTNKQPLLKKAQEETEIMVKHLEKEQAEAEETQKIVNQEEKLATKQADEARKIQKQCEEEVKEANEDLEKTLVEVKKIKKAHLDEIRVLQSPPKVIVVVLTSVVILMGDFVKSKGGILKKKLEGSIKGEKVEDYLATAKQYLLNDTKLLLESLLDYDKENINPAHIAKMEKVILNDETMKADFTEQRAKEANVAVGYLYGWSQAMYKFHNVFIKTQPLRDQLELVQRDVKSKMEQLKEKQEMLAEVNAKISKLKDDYQAQLDEMKKLDEDIQTCKTSLERARRLTFSLGDEKERWTEEVAHLKTQGDLICGNSALSAIMLSYSGPFESKFRADLEQTCLEKLKEVALKHSPGISMKSFLGDEVKIQNWTGVYGLPKDLTSVENGIIIECSKRWSLMIDPQNQANKYIKNRGRDEGEIEIMKISDSKLMRTMETAILLGRWVLLENVGTELDPALEPILLQQVTQTGNTKSIQIGDKTLQYSDDFRLFLTTTLPNPHYSPETSVKVTIINFAITPGGLEEQMLAKIVELEAQQLEDRKNAIVSNNAKDQKLLVQIENNILTSLSGSKGGIEELLADESLIQQLDSSKKTSTEIKKRVLDQKVTGEQIDKEREGFRPVAYRASILFFAILELALIDPMYQYSLQFFIRLFEQGQKNAPQVKDKELPEHERLAQRLDNLNDFFTYSLYENVCRSLFEKDKLLFSFLLTQRILDGKHELNKAEWKYLLQGPQGDIHAPTNPTNWIDNTSWIEIYKSIKGAADTLPIFEGFDTFFLNNIEDFKSYYDSSEPQIEAIPGDWNEKLDSFEKLIVLKAVRQDKVIPGIQNWVSEKMGQQFIETKPLDLSKCYEDSSIFTPLIFVLSTGSDPVADFDKFAEQQNMKLRNQKCSLGQGQGPKATKMIQQACQNGGWVLLQNCHLSISWMPELERLVEEIDETNHKDFRLWLTSMPSKTFPVSVLQNGIKMTMEPPKGLRANLMRNYYSFTDEELNDSKKPAEFKKLLFGFCLFHAIIQERRKFGPIGWNISYEFTTEDLVVCKRQLKQLLDDYEQIPYKVLQFLGSVINYGGRVTDDKDGRLIVQIIKVYVDQKVLMDKFKFSESGIYIQPVAKNKEEYIDYIQSLPLNPSPEAFGMNDNAEITNAQNETRLILDTLQSIEPRESGAEGKSREEIIEEMALNIEHQTPPVWDVQYVSQKYPTDYKESMNTVLLQEIIRYNRLLAVMAVSLVQVKKALKGMIVMSEELEEIANAMFDNQVPLSWSSKGHQSLKPLASWIIDLKERIHFLNEWIEKGTPKVFWISGFYFPQAFITGTLQNYARTHGIAIDLLQFDYVVKDDLTHEQITEKPKDGVYVYGIFLEGAKWDYQKHRIGDPKPKELYSDLPLMHLVPIENRVTPEEGVYNCPLYKTVDRRGTLSTTGHSTNFVMFFELPTKQKEDFWIRAGVAAFLALRY</sequence>
<dbReference type="Gene3D" id="6.10.140.1060">
    <property type="match status" value="1"/>
</dbReference>
<keyword evidence="7" id="KW-0243">Dynein</keyword>
<dbReference type="Gene3D" id="1.20.58.1120">
    <property type="match status" value="1"/>
</dbReference>
<dbReference type="Gene3D" id="3.10.490.20">
    <property type="match status" value="1"/>
</dbReference>
<dbReference type="InterPro" id="IPR035706">
    <property type="entry name" value="AAA_9"/>
</dbReference>
<dbReference type="InterPro" id="IPR041466">
    <property type="entry name" value="Dynein_AAA5_ext"/>
</dbReference>
<evidence type="ECO:0000256" key="8">
    <source>
        <dbReference type="ARBA" id="ARBA00023054"/>
    </source>
</evidence>
<dbReference type="SUPFAM" id="SSF52540">
    <property type="entry name" value="P-loop containing nucleoside triphosphate hydrolases"/>
    <property type="match status" value="4"/>
</dbReference>
<evidence type="ECO:0000256" key="9">
    <source>
        <dbReference type="ARBA" id="ARBA00023069"/>
    </source>
</evidence>
<keyword evidence="11" id="KW-0206">Cytoskeleton</keyword>
<dbReference type="Gene3D" id="1.20.920.30">
    <property type="match status" value="1"/>
</dbReference>
<dbReference type="InterPro" id="IPR042219">
    <property type="entry name" value="AAA_lid_11_sf"/>
</dbReference>
<dbReference type="InterPro" id="IPR035699">
    <property type="entry name" value="AAA_6"/>
</dbReference>
<dbReference type="Gene3D" id="1.20.920.20">
    <property type="match status" value="1"/>
</dbReference>
<evidence type="ECO:0000259" key="16">
    <source>
        <dbReference type="Pfam" id="PF12774"/>
    </source>
</evidence>
<feature type="domain" description="Dynein heavy chain coiled coil stalk" evidence="17">
    <location>
        <begin position="2489"/>
        <end position="2845"/>
    </location>
</feature>
<feature type="coiled-coil region" evidence="13">
    <location>
        <begin position="435"/>
        <end position="493"/>
    </location>
</feature>
<evidence type="ECO:0000256" key="1">
    <source>
        <dbReference type="ARBA" id="ARBA00004430"/>
    </source>
</evidence>
<evidence type="ECO:0000259" key="21">
    <source>
        <dbReference type="Pfam" id="PF18198"/>
    </source>
</evidence>
<dbReference type="FunFam" id="1.10.8.1220:FF:000001">
    <property type="entry name" value="Dynein axonemal heavy chain 5"/>
    <property type="match status" value="1"/>
</dbReference>
<evidence type="ECO:0000259" key="15">
    <source>
        <dbReference type="Pfam" id="PF08393"/>
    </source>
</evidence>